<proteinExistence type="predicted"/>
<sequence>MTTANIKVTLNGDVETVWNTVTSLTEWGWRSDVSRIEVLEKGCKFVEYTEEGYATTFTITAFEPLQRYEFDMENGNMKGHWVGLFSGEGEKTTIDFTEDIMVKKWFMKPFAGAYLKKQQQTYADDLRKALEE</sequence>
<dbReference type="InterPro" id="IPR023393">
    <property type="entry name" value="START-like_dom_sf"/>
</dbReference>
<organism evidence="1 2">
    <name type="scientific">Hominibacterium faecale</name>
    <dbReference type="NCBI Taxonomy" id="2839743"/>
    <lineage>
        <taxon>Bacteria</taxon>
        <taxon>Bacillati</taxon>
        <taxon>Bacillota</taxon>
        <taxon>Clostridia</taxon>
        <taxon>Peptostreptococcales</taxon>
        <taxon>Anaerovoracaceae</taxon>
        <taxon>Hominibacterium</taxon>
    </lineage>
</organism>
<reference evidence="1" key="1">
    <citation type="submission" date="2022-09" db="EMBL/GenBank/DDBJ databases">
        <title>Culturomic study of gut microbiota in children with autism spectrum disorder.</title>
        <authorList>
            <person name="Efimov B.A."/>
            <person name="Chaplin A.V."/>
            <person name="Sokolova S.R."/>
            <person name="Pikina A.P."/>
            <person name="Korzhanova M."/>
            <person name="Belova V."/>
            <person name="Korostin D."/>
        </authorList>
    </citation>
    <scope>NUCLEOTIDE SEQUENCE</scope>
    <source>
        <strain evidence="1">ASD5510</strain>
    </source>
</reference>
<name>A0A9J6QQL3_9FIRM</name>
<evidence type="ECO:0000313" key="2">
    <source>
        <dbReference type="Proteomes" id="UP001065549"/>
    </source>
</evidence>
<protein>
    <submittedName>
        <fullName evidence="1">SRPBCC family protein</fullName>
    </submittedName>
</protein>
<evidence type="ECO:0000313" key="1">
    <source>
        <dbReference type="EMBL" id="MCU7378298.1"/>
    </source>
</evidence>
<keyword evidence="2" id="KW-1185">Reference proteome</keyword>
<dbReference type="EMBL" id="JAOSHN010000003">
    <property type="protein sequence ID" value="MCU7378298.1"/>
    <property type="molecule type" value="Genomic_DNA"/>
</dbReference>
<comment type="caution">
    <text evidence="1">The sequence shown here is derived from an EMBL/GenBank/DDBJ whole genome shotgun (WGS) entry which is preliminary data.</text>
</comment>
<dbReference type="Pfam" id="PF10604">
    <property type="entry name" value="Polyketide_cyc2"/>
    <property type="match status" value="1"/>
</dbReference>
<dbReference type="InterPro" id="IPR019587">
    <property type="entry name" value="Polyketide_cyclase/dehydratase"/>
</dbReference>
<gene>
    <name evidence="1" type="ORF">OBO34_08005</name>
</gene>
<dbReference type="RefSeq" id="WP_148395912.1">
    <property type="nucleotide sequence ID" value="NZ_JAJAGH010000008.1"/>
</dbReference>
<dbReference type="SUPFAM" id="SSF55961">
    <property type="entry name" value="Bet v1-like"/>
    <property type="match status" value="1"/>
</dbReference>
<dbReference type="Gene3D" id="3.30.530.20">
    <property type="match status" value="1"/>
</dbReference>
<dbReference type="Proteomes" id="UP001065549">
    <property type="component" value="Unassembled WGS sequence"/>
</dbReference>
<accession>A0A9J6QQL3</accession>
<dbReference type="AlphaFoldDB" id="A0A9J6QQL3"/>